<dbReference type="SUPFAM" id="SSF56784">
    <property type="entry name" value="HAD-like"/>
    <property type="match status" value="1"/>
</dbReference>
<feature type="region of interest" description="Disordered" evidence="6">
    <location>
        <begin position="262"/>
        <end position="293"/>
    </location>
</feature>
<feature type="compositionally biased region" description="Polar residues" evidence="6">
    <location>
        <begin position="324"/>
        <end position="333"/>
    </location>
</feature>
<reference evidence="8 9" key="1">
    <citation type="submission" date="2024-08" db="EMBL/GenBank/DDBJ databases">
        <authorList>
            <person name="Will J Nash"/>
            <person name="Angela Man"/>
            <person name="Seanna McTaggart"/>
            <person name="Kendall Baker"/>
            <person name="Tom Barker"/>
            <person name="Leah Catchpole"/>
            <person name="Alex Durrant"/>
            <person name="Karim Gharbi"/>
            <person name="Naomi Irish"/>
            <person name="Gemy Kaithakottil"/>
            <person name="Debby Ku"/>
            <person name="Aaliyah Providence"/>
            <person name="Felix Shaw"/>
            <person name="David Swarbreck"/>
            <person name="Chris Watkins"/>
            <person name="Ann M. McCartney"/>
            <person name="Giulio Formenti"/>
            <person name="Alice Mouton"/>
            <person name="Noel Vella"/>
            <person name="Bjorn M von Reumont"/>
            <person name="Adriana Vella"/>
            <person name="Wilfried Haerty"/>
        </authorList>
    </citation>
    <scope>NUCLEOTIDE SEQUENCE [LARGE SCALE GENOMIC DNA]</scope>
</reference>
<dbReference type="Proteomes" id="UP001642520">
    <property type="component" value="Unassembled WGS sequence"/>
</dbReference>
<protein>
    <recommendedName>
        <fullName evidence="7">DDHD domain-containing protein</fullName>
    </recommendedName>
</protein>
<dbReference type="EMBL" id="CAXAJV020001296">
    <property type="protein sequence ID" value="CAL7947666.1"/>
    <property type="molecule type" value="Genomic_DNA"/>
</dbReference>
<dbReference type="Pfam" id="PF02121">
    <property type="entry name" value="IP_trans"/>
    <property type="match status" value="1"/>
</dbReference>
<dbReference type="InterPro" id="IPR001666">
    <property type="entry name" value="PI_transfer"/>
</dbReference>
<dbReference type="SMART" id="SM01127">
    <property type="entry name" value="DDHD"/>
    <property type="match status" value="1"/>
</dbReference>
<feature type="compositionally biased region" description="Basic and acidic residues" evidence="6">
    <location>
        <begin position="354"/>
        <end position="363"/>
    </location>
</feature>
<sequence>MLIKEYRIPLPLTVEEYRIAQLYMIAKKSRDESQGAGSGVEIIVNEPYNNGPGGNGQYTHKIYHVGSHLPEWFKSLLPRSALIAKEEAWNAYPYTKTRYTCPFVEKFSIEIETYYFPDNGYQENVFKLSGSDLRNRVVDLIDIVKDQYPGDYVKEEDPKLYTSQKTGRGPLTDSWLEEYWADVKGKQQPTPSGKSLMCAYKLCRVEFRYWGVQTKLEKFIHDIALRKTMVRAHRQAWAWQDEWTGLTMEDIREIERQTQLALQKRMANAEGSEESTNDNQDNATSNTAMTPQESDVAMTLAATLGSIEKNEELQSPPSVRKSTDITMTNTAVSSEGEVSPEDSPTEAPELRSAPADEKEDTKSKVWKKNKQAMNSPCSNKSFDMQIANWRMESIVRESESGSEDEFFDCQAGFVIPIIREAEEEDNTFTSPTTASKEDDTIFSPTYLQRMASERSSKRLQISTSASMDASCPGSPQHSPTHQICKTTVLLIVMHAGSVLDANVDLTAKKSDITTFKGAFESVMRQHYPSMVGHVAIKFVSCPSICTEGLGILSSLSPYSFDVSPSSMNAPQVTHDTIPIGAIPLLASSTPEYQDAVSKVIAGANQVYHDFMKSEEGRGFMGQICFVGDSVGAILTYDALCRTSYSRHNSESNILDNQCIENNTNAEDGKHLTAPSPRRKSSSLSDSSHCKLDFEVGEFFMFGSPLALVLAYRKISSEKSSNIRRPLVNQVYNLFHPTDPVAARLEPLISAKFSLLAPVNVARYQKYPLGNGQPYHLLEAIQTNPQLFTDGLNIPNMSMSHLRRLSDISIHSTVSGMVENVPLQVVSNLTQKWWGTKRLDYALYCPEGLANFPTNALPHVFHASYWESSDVIAFILRQLGRFDLPLLTNEEKDLTCFRPGQPREKWNKKRTSVKLKNVAANHRANDVIVREGAPQVLVARFMYSPIDVITLTGENVDIHIMKDTPAGEWTYLSTEITDKNGRITYKIPDDKALEYGLYPVKMIVRGDHTSVDFYLAVIPPKTECVVFSIDGSFTASMSVSGKDPKVRAGAVDVVRHWQELGYLIIYITARPDMQQQKVVSWLSQHNFPHGLLSFADGLSTDPLGHKAAYLNKLVQEHGVIIHHAYGSSKDISVYTAIDLKPSQIFIIGKVSKKLHSLATILQDGYAAHLSMLQAHGGSRPAQGNARMVIPRGQFGLPGQNASLRRRSSFRMTKRAISQPAPGKAVCLLERSTSVGPPISSQATPHARSTAPEKL</sequence>
<evidence type="ECO:0000256" key="6">
    <source>
        <dbReference type="SAM" id="MobiDB-lite"/>
    </source>
</evidence>
<evidence type="ECO:0000313" key="9">
    <source>
        <dbReference type="Proteomes" id="UP001642520"/>
    </source>
</evidence>
<evidence type="ECO:0000256" key="4">
    <source>
        <dbReference type="ARBA" id="ARBA00022553"/>
    </source>
</evidence>
<feature type="region of interest" description="Disordered" evidence="6">
    <location>
        <begin position="1233"/>
        <end position="1253"/>
    </location>
</feature>
<dbReference type="InterPro" id="IPR023214">
    <property type="entry name" value="HAD_sf"/>
</dbReference>
<comment type="subcellular location">
    <subcellularLocation>
        <location evidence="1">Endomembrane system</location>
        <topology evidence="1">Peripheral membrane protein</topology>
    </subcellularLocation>
</comment>
<keyword evidence="5" id="KW-0106">Calcium</keyword>
<feature type="region of interest" description="Disordered" evidence="6">
    <location>
        <begin position="422"/>
        <end position="441"/>
    </location>
</feature>
<feature type="compositionally biased region" description="Polar residues" evidence="6">
    <location>
        <begin position="458"/>
        <end position="476"/>
    </location>
</feature>
<dbReference type="Pfam" id="PF02862">
    <property type="entry name" value="DDHD"/>
    <property type="match status" value="2"/>
</dbReference>
<evidence type="ECO:0000313" key="8">
    <source>
        <dbReference type="EMBL" id="CAL7947666.1"/>
    </source>
</evidence>
<evidence type="ECO:0000259" key="7">
    <source>
        <dbReference type="PROSITE" id="PS51043"/>
    </source>
</evidence>
<dbReference type="Gene3D" id="3.40.50.1000">
    <property type="entry name" value="HAD superfamily/HAD-like"/>
    <property type="match status" value="1"/>
</dbReference>
<keyword evidence="3" id="KW-0488">Methylation</keyword>
<dbReference type="Pfam" id="PF24695">
    <property type="entry name" value="PITM1-3"/>
    <property type="match status" value="1"/>
</dbReference>
<dbReference type="PANTHER" id="PTHR10658">
    <property type="entry name" value="PHOSPHATIDYLINOSITOL TRANSFER PROTEIN"/>
    <property type="match status" value="1"/>
</dbReference>
<feature type="compositionally biased region" description="Polar residues" evidence="6">
    <location>
        <begin position="1233"/>
        <end position="1242"/>
    </location>
</feature>
<evidence type="ECO:0000256" key="2">
    <source>
        <dbReference type="ARBA" id="ARBA00010316"/>
    </source>
</evidence>
<dbReference type="InterPro" id="IPR031315">
    <property type="entry name" value="LNS2/PITP"/>
</dbReference>
<feature type="region of interest" description="Disordered" evidence="6">
    <location>
        <begin position="307"/>
        <end position="379"/>
    </location>
</feature>
<feature type="region of interest" description="Disordered" evidence="6">
    <location>
        <begin position="452"/>
        <end position="476"/>
    </location>
</feature>
<comment type="similarity">
    <text evidence="2">Belongs to the PtdIns transfer protein family. PI transfer class IIA subfamily.</text>
</comment>
<comment type="caution">
    <text evidence="8">The sequence shown here is derived from an EMBL/GenBank/DDBJ whole genome shotgun (WGS) entry which is preliminary data.</text>
</comment>
<feature type="domain" description="DDHD" evidence="7">
    <location>
        <begin position="691"/>
        <end position="880"/>
    </location>
</feature>
<dbReference type="InterPro" id="IPR023393">
    <property type="entry name" value="START-like_dom_sf"/>
</dbReference>
<dbReference type="SMART" id="SM00775">
    <property type="entry name" value="LNS2"/>
    <property type="match status" value="1"/>
</dbReference>
<dbReference type="PRINTS" id="PR00391">
    <property type="entry name" value="PITRANSFER"/>
</dbReference>
<dbReference type="InterPro" id="IPR004177">
    <property type="entry name" value="DDHD_dom"/>
</dbReference>
<evidence type="ECO:0000256" key="3">
    <source>
        <dbReference type="ARBA" id="ARBA00022481"/>
    </source>
</evidence>
<evidence type="ECO:0000256" key="1">
    <source>
        <dbReference type="ARBA" id="ARBA00004184"/>
    </source>
</evidence>
<evidence type="ECO:0000256" key="5">
    <source>
        <dbReference type="ARBA" id="ARBA00022837"/>
    </source>
</evidence>
<dbReference type="Gene3D" id="3.30.530.20">
    <property type="match status" value="1"/>
</dbReference>
<feature type="compositionally biased region" description="Polar residues" evidence="6">
    <location>
        <begin position="277"/>
        <end position="293"/>
    </location>
</feature>
<keyword evidence="4" id="KW-0597">Phosphoprotein</keyword>
<proteinExistence type="inferred from homology"/>
<dbReference type="SUPFAM" id="SSF55961">
    <property type="entry name" value="Bet v1-like"/>
    <property type="match status" value="1"/>
</dbReference>
<dbReference type="InterPro" id="IPR055261">
    <property type="entry name" value="PI_transfer_N"/>
</dbReference>
<dbReference type="Pfam" id="PF24694">
    <property type="entry name" value="LNS2_PITM1-3"/>
    <property type="match status" value="1"/>
</dbReference>
<gene>
    <name evidence="8" type="ORF">XYLVIOL_LOCUS8449</name>
</gene>
<feature type="region of interest" description="Disordered" evidence="6">
    <location>
        <begin position="664"/>
        <end position="685"/>
    </location>
</feature>
<accession>A0ABP1P2Z5</accession>
<name>A0ABP1P2Z5_XYLVO</name>
<dbReference type="InterPro" id="IPR036412">
    <property type="entry name" value="HAD-like_sf"/>
</dbReference>
<dbReference type="PANTHER" id="PTHR10658:SF81">
    <property type="entry name" value="PROTEIN RETINAL DEGENERATION B"/>
    <property type="match status" value="1"/>
</dbReference>
<dbReference type="PROSITE" id="PS51043">
    <property type="entry name" value="DDHD"/>
    <property type="match status" value="1"/>
</dbReference>
<dbReference type="CDD" id="cd08889">
    <property type="entry name" value="SRPBCC_PITPNM1-2_like"/>
    <property type="match status" value="1"/>
</dbReference>
<keyword evidence="9" id="KW-1185">Reference proteome</keyword>
<organism evidence="8 9">
    <name type="scientific">Xylocopa violacea</name>
    <name type="common">Violet carpenter bee</name>
    <name type="synonym">Apis violacea</name>
    <dbReference type="NCBI Taxonomy" id="135666"/>
    <lineage>
        <taxon>Eukaryota</taxon>
        <taxon>Metazoa</taxon>
        <taxon>Ecdysozoa</taxon>
        <taxon>Arthropoda</taxon>
        <taxon>Hexapoda</taxon>
        <taxon>Insecta</taxon>
        <taxon>Pterygota</taxon>
        <taxon>Neoptera</taxon>
        <taxon>Endopterygota</taxon>
        <taxon>Hymenoptera</taxon>
        <taxon>Apocrita</taxon>
        <taxon>Aculeata</taxon>
        <taxon>Apoidea</taxon>
        <taxon>Anthophila</taxon>
        <taxon>Apidae</taxon>
        <taxon>Xylocopa</taxon>
        <taxon>Xylocopa</taxon>
    </lineage>
</organism>